<dbReference type="InterPro" id="IPR013083">
    <property type="entry name" value="Znf_RING/FYVE/PHD"/>
</dbReference>
<evidence type="ECO:0000256" key="3">
    <source>
        <dbReference type="SAM" id="Coils"/>
    </source>
</evidence>
<dbReference type="GO" id="GO:0006886">
    <property type="term" value="P:intracellular protein transport"/>
    <property type="evidence" value="ECO:0007669"/>
    <property type="project" value="InterPro"/>
</dbReference>
<keyword evidence="2" id="KW-0963">Cytoplasm</keyword>
<dbReference type="SUPFAM" id="SSF57903">
    <property type="entry name" value="FYVE/PHD zinc finger"/>
    <property type="match status" value="1"/>
</dbReference>
<dbReference type="GO" id="GO:0003779">
    <property type="term" value="F:actin binding"/>
    <property type="evidence" value="ECO:0007669"/>
    <property type="project" value="TreeGrafter"/>
</dbReference>
<comment type="subcellular location">
    <subcellularLocation>
        <location evidence="1">Cytoplasm</location>
        <location evidence="1">Perinuclear region</location>
    </subcellularLocation>
</comment>
<dbReference type="InterPro" id="IPR011011">
    <property type="entry name" value="Znf_FYVE_PHD"/>
</dbReference>
<dbReference type="FunFam" id="3.30.40.10:FF:000018">
    <property type="entry name" value="Synaptotagmin-like 5, isoform CRA_a"/>
    <property type="match status" value="1"/>
</dbReference>
<feature type="compositionally biased region" description="Basic and acidic residues" evidence="4">
    <location>
        <begin position="156"/>
        <end position="167"/>
    </location>
</feature>
<dbReference type="EMBL" id="REGW02000022">
    <property type="protein sequence ID" value="KAE8279953.1"/>
    <property type="molecule type" value="Genomic_DNA"/>
</dbReference>
<keyword evidence="3" id="KW-0175">Coiled coil</keyword>
<reference evidence="6 7" key="1">
    <citation type="submission" date="2019-07" db="EMBL/GenBank/DDBJ databases">
        <title>Chromosome genome assembly for large yellow croaker.</title>
        <authorList>
            <person name="Xiao S."/>
        </authorList>
    </citation>
    <scope>NUCLEOTIDE SEQUENCE [LARGE SCALE GENOMIC DNA]</scope>
    <source>
        <strain evidence="6">JMULYC20181020</strain>
        <tissue evidence="6">Muscle</tissue>
    </source>
</reference>
<dbReference type="InterPro" id="IPR010911">
    <property type="entry name" value="Rab_BD"/>
</dbReference>
<evidence type="ECO:0000313" key="7">
    <source>
        <dbReference type="Proteomes" id="UP000424527"/>
    </source>
</evidence>
<evidence type="ECO:0000256" key="4">
    <source>
        <dbReference type="SAM" id="MobiDB-lite"/>
    </source>
</evidence>
<dbReference type="PROSITE" id="PS50916">
    <property type="entry name" value="RABBD"/>
    <property type="match status" value="1"/>
</dbReference>
<keyword evidence="7" id="KW-1185">Reference proteome</keyword>
<dbReference type="GO" id="GO:0031267">
    <property type="term" value="F:small GTPase binding"/>
    <property type="evidence" value="ECO:0007669"/>
    <property type="project" value="InterPro"/>
</dbReference>
<evidence type="ECO:0000259" key="5">
    <source>
        <dbReference type="PROSITE" id="PS50916"/>
    </source>
</evidence>
<dbReference type="GO" id="GO:0030864">
    <property type="term" value="C:cortical actin cytoskeleton"/>
    <property type="evidence" value="ECO:0007669"/>
    <property type="project" value="TreeGrafter"/>
</dbReference>
<dbReference type="InterPro" id="IPR041282">
    <property type="entry name" value="FYVE_2"/>
</dbReference>
<evidence type="ECO:0000313" key="6">
    <source>
        <dbReference type="EMBL" id="KAE8279953.1"/>
    </source>
</evidence>
<dbReference type="Pfam" id="PF02318">
    <property type="entry name" value="FYVE_2"/>
    <property type="match status" value="1"/>
</dbReference>
<dbReference type="PANTHER" id="PTHR14555:SF6">
    <property type="entry name" value="RAB EFFECTOR MYRIP"/>
    <property type="match status" value="1"/>
</dbReference>
<feature type="domain" description="RabBD" evidence="5">
    <location>
        <begin position="37"/>
        <end position="139"/>
    </location>
</feature>
<dbReference type="InterPro" id="IPR051745">
    <property type="entry name" value="Intracell_Transport_Effector"/>
</dbReference>
<feature type="coiled-coil region" evidence="3">
    <location>
        <begin position="55"/>
        <end position="82"/>
    </location>
</feature>
<dbReference type="Proteomes" id="UP000424527">
    <property type="component" value="Unassembled WGS sequence"/>
</dbReference>
<dbReference type="GO" id="GO:0048471">
    <property type="term" value="C:perinuclear region of cytoplasm"/>
    <property type="evidence" value="ECO:0007669"/>
    <property type="project" value="UniProtKB-SubCell"/>
</dbReference>
<gene>
    <name evidence="6" type="ORF">D5F01_LYC22087</name>
</gene>
<name>A0A6G0HLJ3_LARCR</name>
<feature type="region of interest" description="Disordered" evidence="4">
    <location>
        <begin position="142"/>
        <end position="167"/>
    </location>
</feature>
<dbReference type="CDD" id="cd15753">
    <property type="entry name" value="FYVE_SlaC2-c"/>
    <property type="match status" value="1"/>
</dbReference>
<protein>
    <submittedName>
        <fullName evidence="6">Rab effector MyRIP Exophilin-8 Myosin VIIa-and Rab-interacting protein</fullName>
    </submittedName>
</protein>
<proteinExistence type="predicted"/>
<dbReference type="Gene3D" id="3.30.40.10">
    <property type="entry name" value="Zinc/RING finger domain, C3HC4 (zinc finger)"/>
    <property type="match status" value="1"/>
</dbReference>
<sequence>MGCPSLARQSSIARASPHPPLLDQQLSVARLGTMGRKLDLSGLTDDEAEHVLKVVQRDMKLRKKEEERLSEMKQELAEEGSRCSILSKQHRFNEHCCIRCCAPFTFLLNPKRLCLDCQYNVCKTCCTYSKRDKAWLCSACQKGRPAAPSPESYETGGKRRELERQRR</sequence>
<evidence type="ECO:0000256" key="1">
    <source>
        <dbReference type="ARBA" id="ARBA00004556"/>
    </source>
</evidence>
<dbReference type="PANTHER" id="PTHR14555">
    <property type="entry name" value="MYELIN-ASSOCIATED OLIGODENDROCYTIC BASIC PROTEIN MOBP -RELATED"/>
    <property type="match status" value="1"/>
</dbReference>
<evidence type="ECO:0000256" key="2">
    <source>
        <dbReference type="ARBA" id="ARBA00022490"/>
    </source>
</evidence>
<accession>A0A6G0HLJ3</accession>
<organism evidence="6 7">
    <name type="scientific">Larimichthys crocea</name>
    <name type="common">Large yellow croaker</name>
    <name type="synonym">Pseudosciaena crocea</name>
    <dbReference type="NCBI Taxonomy" id="215358"/>
    <lineage>
        <taxon>Eukaryota</taxon>
        <taxon>Metazoa</taxon>
        <taxon>Chordata</taxon>
        <taxon>Craniata</taxon>
        <taxon>Vertebrata</taxon>
        <taxon>Euteleostomi</taxon>
        <taxon>Actinopterygii</taxon>
        <taxon>Neopterygii</taxon>
        <taxon>Teleostei</taxon>
        <taxon>Neoteleostei</taxon>
        <taxon>Acanthomorphata</taxon>
        <taxon>Eupercaria</taxon>
        <taxon>Sciaenidae</taxon>
        <taxon>Larimichthys</taxon>
    </lineage>
</organism>
<comment type="caution">
    <text evidence="6">The sequence shown here is derived from an EMBL/GenBank/DDBJ whole genome shotgun (WGS) entry which is preliminary data.</text>
</comment>
<dbReference type="AlphaFoldDB" id="A0A6G0HLJ3"/>
<dbReference type="GO" id="GO:0017022">
    <property type="term" value="F:myosin binding"/>
    <property type="evidence" value="ECO:0007669"/>
    <property type="project" value="TreeGrafter"/>
</dbReference>